<accession>A0A067R1Y7</accession>
<dbReference type="Proteomes" id="UP000027135">
    <property type="component" value="Unassembled WGS sequence"/>
</dbReference>
<dbReference type="eggNOG" id="KOG4177">
    <property type="taxonomic scope" value="Eukaryota"/>
</dbReference>
<evidence type="ECO:0000256" key="1">
    <source>
        <dbReference type="ARBA" id="ARBA00022737"/>
    </source>
</evidence>
<feature type="repeat" description="ANK" evidence="3">
    <location>
        <begin position="412"/>
        <end position="444"/>
    </location>
</feature>
<feature type="repeat" description="ANK" evidence="3">
    <location>
        <begin position="107"/>
        <end position="139"/>
    </location>
</feature>
<dbReference type="EMBL" id="KK852982">
    <property type="protein sequence ID" value="KDR12896.1"/>
    <property type="molecule type" value="Genomic_DNA"/>
</dbReference>
<proteinExistence type="predicted"/>
<dbReference type="PANTHER" id="PTHR24123">
    <property type="entry name" value="ANKYRIN REPEAT-CONTAINING"/>
    <property type="match status" value="1"/>
</dbReference>
<dbReference type="Gene3D" id="1.25.40.20">
    <property type="entry name" value="Ankyrin repeat-containing domain"/>
    <property type="match status" value="3"/>
</dbReference>
<keyword evidence="1" id="KW-0677">Repeat</keyword>
<dbReference type="SUPFAM" id="SSF48403">
    <property type="entry name" value="Ankyrin repeat"/>
    <property type="match status" value="2"/>
</dbReference>
<feature type="repeat" description="ANK" evidence="3">
    <location>
        <begin position="37"/>
        <end position="69"/>
    </location>
</feature>
<feature type="repeat" description="ANK" evidence="3">
    <location>
        <begin position="72"/>
        <end position="104"/>
    </location>
</feature>
<name>A0A067R1Y7_ZOONE</name>
<dbReference type="STRING" id="136037.A0A067R1Y7"/>
<dbReference type="InterPro" id="IPR036770">
    <property type="entry name" value="Ankyrin_rpt-contain_sf"/>
</dbReference>
<dbReference type="PANTHER" id="PTHR24123:SF141">
    <property type="entry name" value="ANKYRIN 2, ISOFORM U"/>
    <property type="match status" value="1"/>
</dbReference>
<dbReference type="Pfam" id="PF13637">
    <property type="entry name" value="Ank_4"/>
    <property type="match status" value="1"/>
</dbReference>
<feature type="repeat" description="ANK" evidence="3">
    <location>
        <begin position="310"/>
        <end position="342"/>
    </location>
</feature>
<dbReference type="PROSITE" id="PS50088">
    <property type="entry name" value="ANK_REPEAT"/>
    <property type="match status" value="11"/>
</dbReference>
<dbReference type="Pfam" id="PF00023">
    <property type="entry name" value="Ank"/>
    <property type="match status" value="3"/>
</dbReference>
<dbReference type="OMA" id="AHAFIHE"/>
<feature type="repeat" description="ANK" evidence="3">
    <location>
        <begin position="174"/>
        <end position="206"/>
    </location>
</feature>
<gene>
    <name evidence="4" type="ORF">L798_13121</name>
</gene>
<feature type="repeat" description="ANK" evidence="3">
    <location>
        <begin position="545"/>
        <end position="577"/>
    </location>
</feature>
<dbReference type="InterPro" id="IPR002110">
    <property type="entry name" value="Ankyrin_rpt"/>
</dbReference>
<organism evidence="4 5">
    <name type="scientific">Zootermopsis nevadensis</name>
    <name type="common">Dampwood termite</name>
    <dbReference type="NCBI Taxonomy" id="136037"/>
    <lineage>
        <taxon>Eukaryota</taxon>
        <taxon>Metazoa</taxon>
        <taxon>Ecdysozoa</taxon>
        <taxon>Arthropoda</taxon>
        <taxon>Hexapoda</taxon>
        <taxon>Insecta</taxon>
        <taxon>Pterygota</taxon>
        <taxon>Neoptera</taxon>
        <taxon>Polyneoptera</taxon>
        <taxon>Dictyoptera</taxon>
        <taxon>Blattodea</taxon>
        <taxon>Blattoidea</taxon>
        <taxon>Termitoidae</taxon>
        <taxon>Termopsidae</taxon>
        <taxon>Zootermopsis</taxon>
    </lineage>
</organism>
<dbReference type="PROSITE" id="PS50297">
    <property type="entry name" value="ANK_REP_REGION"/>
    <property type="match status" value="8"/>
</dbReference>
<dbReference type="PRINTS" id="PR01415">
    <property type="entry name" value="ANKYRIN"/>
</dbReference>
<feature type="repeat" description="ANK" evidence="3">
    <location>
        <begin position="275"/>
        <end position="299"/>
    </location>
</feature>
<evidence type="ECO:0000313" key="4">
    <source>
        <dbReference type="EMBL" id="KDR12896.1"/>
    </source>
</evidence>
<keyword evidence="5" id="KW-1185">Reference proteome</keyword>
<evidence type="ECO:0000256" key="2">
    <source>
        <dbReference type="ARBA" id="ARBA00023043"/>
    </source>
</evidence>
<feature type="repeat" description="ANK" evidence="3">
    <location>
        <begin position="580"/>
        <end position="612"/>
    </location>
</feature>
<dbReference type="SMART" id="SM00248">
    <property type="entry name" value="ANK"/>
    <property type="match status" value="17"/>
</dbReference>
<keyword evidence="2 3" id="KW-0040">ANK repeat</keyword>
<evidence type="ECO:0000313" key="5">
    <source>
        <dbReference type="Proteomes" id="UP000027135"/>
    </source>
</evidence>
<feature type="repeat" description="ANK" evidence="3">
    <location>
        <begin position="139"/>
        <end position="171"/>
    </location>
</feature>
<dbReference type="Pfam" id="PF12796">
    <property type="entry name" value="Ank_2"/>
    <property type="match status" value="4"/>
</dbReference>
<dbReference type="OrthoDB" id="448455at2759"/>
<dbReference type="InterPro" id="IPR051165">
    <property type="entry name" value="Multifunctional_ANK_Repeat"/>
</dbReference>
<dbReference type="InParanoid" id="A0A067R1Y7"/>
<dbReference type="AlphaFoldDB" id="A0A067R1Y7"/>
<protein>
    <submittedName>
        <fullName evidence="4">Ankyrin-3</fullName>
    </submittedName>
</protein>
<feature type="repeat" description="ANK" evidence="3">
    <location>
        <begin position="614"/>
        <end position="646"/>
    </location>
</feature>
<reference evidence="4 5" key="1">
    <citation type="journal article" date="2014" name="Nat. Commun.">
        <title>Molecular traces of alternative social organization in a termite genome.</title>
        <authorList>
            <person name="Terrapon N."/>
            <person name="Li C."/>
            <person name="Robertson H.M."/>
            <person name="Ji L."/>
            <person name="Meng X."/>
            <person name="Booth W."/>
            <person name="Chen Z."/>
            <person name="Childers C.P."/>
            <person name="Glastad K.M."/>
            <person name="Gokhale K."/>
            <person name="Gowin J."/>
            <person name="Gronenberg W."/>
            <person name="Hermansen R.A."/>
            <person name="Hu H."/>
            <person name="Hunt B.G."/>
            <person name="Huylmans A.K."/>
            <person name="Khalil S.M."/>
            <person name="Mitchell R.D."/>
            <person name="Munoz-Torres M.C."/>
            <person name="Mustard J.A."/>
            <person name="Pan H."/>
            <person name="Reese J.T."/>
            <person name="Scharf M.E."/>
            <person name="Sun F."/>
            <person name="Vogel H."/>
            <person name="Xiao J."/>
            <person name="Yang W."/>
            <person name="Yang Z."/>
            <person name="Yang Z."/>
            <person name="Zhou J."/>
            <person name="Zhu J."/>
            <person name="Brent C.S."/>
            <person name="Elsik C.G."/>
            <person name="Goodisman M.A."/>
            <person name="Liberles D.A."/>
            <person name="Roe R.M."/>
            <person name="Vargo E.L."/>
            <person name="Vilcinskas A."/>
            <person name="Wang J."/>
            <person name="Bornberg-Bauer E."/>
            <person name="Korb J."/>
            <person name="Zhang G."/>
            <person name="Liebig J."/>
        </authorList>
    </citation>
    <scope>NUCLEOTIDE SEQUENCE [LARGE SCALE GENOMIC DNA]</scope>
    <source>
        <tissue evidence="4">Whole organism</tissue>
    </source>
</reference>
<sequence length="671" mass="73708">MEEVRRYGLHDAVIERNMEMADAQILAGQIVDGLNPAGLTPLHYAIQMEDNLMIKYLVSLSPPPNVNTRKDGTPAPIHLMAETGNVDRMLILLRAGADLNLKTGDEDGLTPIHVAVMNKHEDVVRWLLGFGVSADSVSEGKTPLMCAVDKGDTGMIRLLLDAGANVNFVSSDEYGFTALHLAVKDLKYEIAAMLKARGADVSIWSKFDQCSPVHWAAQMGTMNMLSLLTENAIEASKPTGDGDYPVHFAALSGNLWMINFLVANRATPALLYNNAGYTPLHIAAKHDKRRMVPFIINSGYIEVDVLSAKGNWTPLHVALYHNKGDIADILIASGANVNSLTSDTHYSPMHFAILHNSYEYLETLYECKGDLSIHQRADHVEPLLVMATTKKCYGIAKYLLDCGAHVDAADDKGFTALHHAVSIRLHRFIRLLLTRRASVNIQAYNGETVLHFLSRVIDSTTLDRFSALAMDLGIVNNMGMTPVHTAAWRGNYKFLDKFATNPIHLFRRTEDENMDYPFHLAALGGHAKAVLFYLGRMNVDIYNAFGRTVLYNAAVGGSVVVVSTLLARGASVNGSEQSLDCKTPLHAAITNKHVGVVRCLLDANADVNARVLPEQYTPLHLAVFTNDVLSLRLLLDRGADRNLRTIDGHTAMNLARSLGRQNMLQDLGVQV</sequence>
<evidence type="ECO:0000256" key="3">
    <source>
        <dbReference type="PROSITE-ProRule" id="PRU00023"/>
    </source>
</evidence>